<proteinExistence type="inferred from homology"/>
<sequence>MARVKRGVTSHKKHKKLLNLTKGYQGHRSKLIRQAKESSLHAGQYAFAGRKQRRRDMRKLWITQMGIALKQEGVSYSKFISDLNTKNITLDRKILAEIAVKDLPTFKKIVSEVK</sequence>
<evidence type="ECO:0000256" key="1">
    <source>
        <dbReference type="ARBA" id="ARBA00007698"/>
    </source>
</evidence>
<reference evidence="7 8" key="1">
    <citation type="journal article" date="2015" name="Nature">
        <title>rRNA introns, odd ribosomes, and small enigmatic genomes across a large radiation of phyla.</title>
        <authorList>
            <person name="Brown C.T."/>
            <person name="Hug L.A."/>
            <person name="Thomas B.C."/>
            <person name="Sharon I."/>
            <person name="Castelle C.J."/>
            <person name="Singh A."/>
            <person name="Wilkins M.J."/>
            <person name="Williams K.H."/>
            <person name="Banfield J.F."/>
        </authorList>
    </citation>
    <scope>NUCLEOTIDE SEQUENCE [LARGE SCALE GENOMIC DNA]</scope>
</reference>
<dbReference type="GO" id="GO:0006412">
    <property type="term" value="P:translation"/>
    <property type="evidence" value="ECO:0007669"/>
    <property type="project" value="InterPro"/>
</dbReference>
<dbReference type="CDD" id="cd07026">
    <property type="entry name" value="Ribosomal_L20"/>
    <property type="match status" value="1"/>
</dbReference>
<dbReference type="HAMAP" id="MF_00382">
    <property type="entry name" value="Ribosomal_bL20"/>
    <property type="match status" value="1"/>
</dbReference>
<comment type="similarity">
    <text evidence="1 5 6">Belongs to the bacterial ribosomal protein bL20 family.</text>
</comment>
<gene>
    <name evidence="5" type="primary">rplT</name>
    <name evidence="7" type="ORF">UU29_C0001G0018</name>
</gene>
<dbReference type="GO" id="GO:0003735">
    <property type="term" value="F:structural constituent of ribosome"/>
    <property type="evidence" value="ECO:0007669"/>
    <property type="project" value="InterPro"/>
</dbReference>
<comment type="caution">
    <text evidence="7">The sequence shown here is derived from an EMBL/GenBank/DDBJ whole genome shotgun (WGS) entry which is preliminary data.</text>
</comment>
<comment type="function">
    <text evidence="5 6">Binds directly to 23S ribosomal RNA and is necessary for the in vitro assembly process of the 50S ribosomal subunit. It is not involved in the protein synthesizing functions of that subunit.</text>
</comment>
<dbReference type="Gene3D" id="1.10.1900.20">
    <property type="entry name" value="Ribosomal protein L20"/>
    <property type="match status" value="1"/>
</dbReference>
<evidence type="ECO:0000256" key="2">
    <source>
        <dbReference type="ARBA" id="ARBA00022980"/>
    </source>
</evidence>
<evidence type="ECO:0000256" key="3">
    <source>
        <dbReference type="ARBA" id="ARBA00023274"/>
    </source>
</evidence>
<evidence type="ECO:0000256" key="5">
    <source>
        <dbReference type="HAMAP-Rule" id="MF_00382"/>
    </source>
</evidence>
<dbReference type="Proteomes" id="UP000034601">
    <property type="component" value="Unassembled WGS sequence"/>
</dbReference>
<keyword evidence="5 6" id="KW-0699">rRNA-binding</keyword>
<keyword evidence="2 5" id="KW-0689">Ribosomal protein</keyword>
<keyword evidence="5 6" id="KW-0694">RNA-binding</keyword>
<dbReference type="PRINTS" id="PR00062">
    <property type="entry name" value="RIBOSOMALL20"/>
</dbReference>
<dbReference type="GO" id="GO:0000027">
    <property type="term" value="P:ribosomal large subunit assembly"/>
    <property type="evidence" value="ECO:0007669"/>
    <property type="project" value="UniProtKB-UniRule"/>
</dbReference>
<dbReference type="FunFam" id="1.10.1900.20:FF:000001">
    <property type="entry name" value="50S ribosomal protein L20"/>
    <property type="match status" value="1"/>
</dbReference>
<dbReference type="GO" id="GO:1990904">
    <property type="term" value="C:ribonucleoprotein complex"/>
    <property type="evidence" value="ECO:0007669"/>
    <property type="project" value="UniProtKB-KW"/>
</dbReference>
<dbReference type="Gene3D" id="6.10.160.10">
    <property type="match status" value="1"/>
</dbReference>
<evidence type="ECO:0000256" key="4">
    <source>
        <dbReference type="ARBA" id="ARBA00035172"/>
    </source>
</evidence>
<dbReference type="GO" id="GO:0005840">
    <property type="term" value="C:ribosome"/>
    <property type="evidence" value="ECO:0007669"/>
    <property type="project" value="UniProtKB-KW"/>
</dbReference>
<dbReference type="EMBL" id="LCAB01000001">
    <property type="protein sequence ID" value="KKR83798.1"/>
    <property type="molecule type" value="Genomic_DNA"/>
</dbReference>
<dbReference type="NCBIfam" id="TIGR01032">
    <property type="entry name" value="rplT_bact"/>
    <property type="match status" value="1"/>
</dbReference>
<dbReference type="PATRIC" id="fig|1618424.3.peg.19"/>
<evidence type="ECO:0000313" key="7">
    <source>
        <dbReference type="EMBL" id="KKR83798.1"/>
    </source>
</evidence>
<name>A0A0G0U3Y1_9BACT</name>
<keyword evidence="3 5" id="KW-0687">Ribonucleoprotein</keyword>
<dbReference type="GO" id="GO:0019843">
    <property type="term" value="F:rRNA binding"/>
    <property type="evidence" value="ECO:0007669"/>
    <property type="project" value="UniProtKB-UniRule"/>
</dbReference>
<evidence type="ECO:0000313" key="8">
    <source>
        <dbReference type="Proteomes" id="UP000034601"/>
    </source>
</evidence>
<protein>
    <recommendedName>
        <fullName evidence="4 5">Large ribosomal subunit protein bL20</fullName>
    </recommendedName>
</protein>
<evidence type="ECO:0000256" key="6">
    <source>
        <dbReference type="RuleBase" id="RU000560"/>
    </source>
</evidence>
<accession>A0A0G0U3Y1</accession>
<dbReference type="PANTHER" id="PTHR10986">
    <property type="entry name" value="39S RIBOSOMAL PROTEIN L20"/>
    <property type="match status" value="1"/>
</dbReference>
<dbReference type="AlphaFoldDB" id="A0A0G0U3Y1"/>
<dbReference type="SUPFAM" id="SSF74731">
    <property type="entry name" value="Ribosomal protein L20"/>
    <property type="match status" value="1"/>
</dbReference>
<dbReference type="InterPro" id="IPR005813">
    <property type="entry name" value="Ribosomal_bL20"/>
</dbReference>
<dbReference type="InterPro" id="IPR035566">
    <property type="entry name" value="Ribosomal_protein_bL20_C"/>
</dbReference>
<dbReference type="Pfam" id="PF00453">
    <property type="entry name" value="Ribosomal_L20"/>
    <property type="match status" value="1"/>
</dbReference>
<organism evidence="7 8">
    <name type="scientific">Candidatus Daviesbacteria bacterium GW2011_GWA2_40_9</name>
    <dbReference type="NCBI Taxonomy" id="1618424"/>
    <lineage>
        <taxon>Bacteria</taxon>
        <taxon>Candidatus Daviesiibacteriota</taxon>
    </lineage>
</organism>